<dbReference type="EMBL" id="KN123330">
    <property type="protein sequence ID" value="KFO25802.1"/>
    <property type="molecule type" value="Genomic_DNA"/>
</dbReference>
<reference evidence="10 11" key="1">
    <citation type="submission" date="2013-11" db="EMBL/GenBank/DDBJ databases">
        <title>The Damaraland mole rat (Fukomys damarensis) genome and evolution of African mole rats.</title>
        <authorList>
            <person name="Gladyshev V.N."/>
            <person name="Fang X."/>
        </authorList>
    </citation>
    <scope>NUCLEOTIDE SEQUENCE [LARGE SCALE GENOMIC DNA]</scope>
    <source>
        <tissue evidence="10">Liver</tissue>
    </source>
</reference>
<evidence type="ECO:0000313" key="10">
    <source>
        <dbReference type="EMBL" id="KFO25802.1"/>
    </source>
</evidence>
<evidence type="ECO:0000256" key="4">
    <source>
        <dbReference type="ARBA" id="ARBA00022692"/>
    </source>
</evidence>
<keyword evidence="6" id="KW-0297">G-protein coupled receptor</keyword>
<gene>
    <name evidence="10" type="ORF">H920_12720</name>
</gene>
<dbReference type="Proteomes" id="UP000028990">
    <property type="component" value="Unassembled WGS sequence"/>
</dbReference>
<comment type="similarity">
    <text evidence="2">Belongs to the G-protein coupled receptor 1 family.</text>
</comment>
<keyword evidence="5" id="KW-1133">Transmembrane helix</keyword>
<dbReference type="SUPFAM" id="SSF81321">
    <property type="entry name" value="Family A G protein-coupled receptor-like"/>
    <property type="match status" value="1"/>
</dbReference>
<keyword evidence="8 10" id="KW-0675">Receptor</keyword>
<dbReference type="GO" id="GO:0004930">
    <property type="term" value="F:G protein-coupled receptor activity"/>
    <property type="evidence" value="ECO:0007669"/>
    <property type="project" value="UniProtKB-KW"/>
</dbReference>
<evidence type="ECO:0000313" key="11">
    <source>
        <dbReference type="Proteomes" id="UP000028990"/>
    </source>
</evidence>
<evidence type="ECO:0000256" key="7">
    <source>
        <dbReference type="ARBA" id="ARBA00023136"/>
    </source>
</evidence>
<evidence type="ECO:0000256" key="6">
    <source>
        <dbReference type="ARBA" id="ARBA00023040"/>
    </source>
</evidence>
<evidence type="ECO:0000256" key="2">
    <source>
        <dbReference type="ARBA" id="ARBA00010663"/>
    </source>
</evidence>
<dbReference type="GO" id="GO:0005886">
    <property type="term" value="C:plasma membrane"/>
    <property type="evidence" value="ECO:0007669"/>
    <property type="project" value="UniProtKB-SubCell"/>
</dbReference>
<accession>A0A091D453</accession>
<keyword evidence="9" id="KW-0807">Transducer</keyword>
<dbReference type="Gene3D" id="1.10.1220.70">
    <property type="match status" value="1"/>
</dbReference>
<evidence type="ECO:0000256" key="5">
    <source>
        <dbReference type="ARBA" id="ARBA00022989"/>
    </source>
</evidence>
<keyword evidence="3" id="KW-1003">Cell membrane</keyword>
<evidence type="ECO:0000256" key="1">
    <source>
        <dbReference type="ARBA" id="ARBA00004651"/>
    </source>
</evidence>
<evidence type="ECO:0000256" key="9">
    <source>
        <dbReference type="ARBA" id="ARBA00023224"/>
    </source>
</evidence>
<dbReference type="FunFam" id="1.10.1220.70:FF:000001">
    <property type="entry name" value="Olfactory receptor"/>
    <property type="match status" value="1"/>
</dbReference>
<keyword evidence="7" id="KW-0472">Membrane</keyword>
<protein>
    <submittedName>
        <fullName evidence="10">Olfactory receptor 12D3</fullName>
    </submittedName>
</protein>
<organism evidence="10 11">
    <name type="scientific">Fukomys damarensis</name>
    <name type="common">Damaraland mole rat</name>
    <name type="synonym">Cryptomys damarensis</name>
    <dbReference type="NCBI Taxonomy" id="885580"/>
    <lineage>
        <taxon>Eukaryota</taxon>
        <taxon>Metazoa</taxon>
        <taxon>Chordata</taxon>
        <taxon>Craniata</taxon>
        <taxon>Vertebrata</taxon>
        <taxon>Euteleostomi</taxon>
        <taxon>Mammalia</taxon>
        <taxon>Eutheria</taxon>
        <taxon>Euarchontoglires</taxon>
        <taxon>Glires</taxon>
        <taxon>Rodentia</taxon>
        <taxon>Hystricomorpha</taxon>
        <taxon>Bathyergidae</taxon>
        <taxon>Fukomys</taxon>
    </lineage>
</organism>
<dbReference type="AlphaFoldDB" id="A0A091D453"/>
<name>A0A091D453_FUKDA</name>
<evidence type="ECO:0000256" key="3">
    <source>
        <dbReference type="ARBA" id="ARBA00022475"/>
    </source>
</evidence>
<sequence>MHSTKESSRGLESTFTICSWPALATARSQGNHENCMAIIYSPVTPVLNPLIYSLRNKEVMLALKKTLEKKLYKDLQQQQQDE</sequence>
<keyword evidence="11" id="KW-1185">Reference proteome</keyword>
<evidence type="ECO:0000256" key="8">
    <source>
        <dbReference type="ARBA" id="ARBA00023170"/>
    </source>
</evidence>
<proteinExistence type="inferred from homology"/>
<comment type="subcellular location">
    <subcellularLocation>
        <location evidence="1">Cell membrane</location>
        <topology evidence="1">Multi-pass membrane protein</topology>
    </subcellularLocation>
</comment>
<keyword evidence="4" id="KW-0812">Transmembrane</keyword>